<dbReference type="OrthoDB" id="7349915at2"/>
<evidence type="ECO:0000313" key="3">
    <source>
        <dbReference type="Proteomes" id="UP000471147"/>
    </source>
</evidence>
<dbReference type="RefSeq" id="WP_160352256.1">
    <property type="nucleotide sequence ID" value="NZ_SDWJ01000001.1"/>
</dbReference>
<organism evidence="2 3">
    <name type="scientific">Sphingorhabdus profundilacus</name>
    <dbReference type="NCBI Taxonomy" id="2509718"/>
    <lineage>
        <taxon>Bacteria</taxon>
        <taxon>Pseudomonadati</taxon>
        <taxon>Pseudomonadota</taxon>
        <taxon>Alphaproteobacteria</taxon>
        <taxon>Sphingomonadales</taxon>
        <taxon>Sphingomonadaceae</taxon>
        <taxon>Sphingorhabdus</taxon>
    </lineage>
</organism>
<keyword evidence="1" id="KW-0812">Transmembrane</keyword>
<name>A0A6I4LVM0_9SPHN</name>
<feature type="transmembrane region" description="Helical" evidence="1">
    <location>
        <begin position="61"/>
        <end position="82"/>
    </location>
</feature>
<feature type="transmembrane region" description="Helical" evidence="1">
    <location>
        <begin position="144"/>
        <end position="162"/>
    </location>
</feature>
<dbReference type="Pfam" id="PF11188">
    <property type="entry name" value="DUF2975"/>
    <property type="match status" value="1"/>
</dbReference>
<feature type="transmembrane region" description="Helical" evidence="1">
    <location>
        <begin position="109"/>
        <end position="132"/>
    </location>
</feature>
<protein>
    <submittedName>
        <fullName evidence="2">DUF2975 domain-containing protein</fullName>
    </submittedName>
</protein>
<keyword evidence="3" id="KW-1185">Reference proteome</keyword>
<keyword evidence="1" id="KW-1133">Transmembrane helix</keyword>
<dbReference type="EMBL" id="SDWJ01000001">
    <property type="protein sequence ID" value="MVZ96253.1"/>
    <property type="molecule type" value="Genomic_DNA"/>
</dbReference>
<dbReference type="Proteomes" id="UP000471147">
    <property type="component" value="Unassembled WGS sequence"/>
</dbReference>
<evidence type="ECO:0000313" key="2">
    <source>
        <dbReference type="EMBL" id="MVZ96253.1"/>
    </source>
</evidence>
<sequence>MTEITDNRILRVTRWLVYLIMGLVAAVGVFLAVMSVILPFHWTDAMAQLAKSYPNLDPSTLLPHLLSIFALGIMVLGMLWTIMRKLLAIIASVELGDPFVRANAVRLKAIGWLMVGLQIVGMPLAFAAGELADLFGESDTGLDLSLNGILSILLVFILAGIFERGAEMREELEGTV</sequence>
<dbReference type="AlphaFoldDB" id="A0A6I4LVM0"/>
<comment type="caution">
    <text evidence="2">The sequence shown here is derived from an EMBL/GenBank/DDBJ whole genome shotgun (WGS) entry which is preliminary data.</text>
</comment>
<dbReference type="InterPro" id="IPR021354">
    <property type="entry name" value="DUF2975"/>
</dbReference>
<feature type="transmembrane region" description="Helical" evidence="1">
    <location>
        <begin position="15"/>
        <end position="41"/>
    </location>
</feature>
<evidence type="ECO:0000256" key="1">
    <source>
        <dbReference type="SAM" id="Phobius"/>
    </source>
</evidence>
<gene>
    <name evidence="2" type="ORF">EUU23_00870</name>
</gene>
<reference evidence="2 3" key="1">
    <citation type="submission" date="2019-01" db="EMBL/GenBank/DDBJ databases">
        <title>Sphingorhabdus lacus sp.nov., isolated from an oligotrophic freshwater lake.</title>
        <authorList>
            <person name="Park M."/>
        </authorList>
    </citation>
    <scope>NUCLEOTIDE SEQUENCE [LARGE SCALE GENOMIC DNA]</scope>
    <source>
        <strain evidence="2 3">IMCC26285</strain>
    </source>
</reference>
<accession>A0A6I4LVM0</accession>
<keyword evidence="1" id="KW-0472">Membrane</keyword>
<proteinExistence type="predicted"/>